<accession>A0A6A6BJJ7</accession>
<dbReference type="Proteomes" id="UP000799438">
    <property type="component" value="Unassembled WGS sequence"/>
</dbReference>
<evidence type="ECO:0000313" key="2">
    <source>
        <dbReference type="EMBL" id="KAF2143553.1"/>
    </source>
</evidence>
<keyword evidence="3" id="KW-1185">Reference proteome</keyword>
<evidence type="ECO:0000256" key="1">
    <source>
        <dbReference type="SAM" id="Phobius"/>
    </source>
</evidence>
<dbReference type="EMBL" id="ML995481">
    <property type="protein sequence ID" value="KAF2143553.1"/>
    <property type="molecule type" value="Genomic_DNA"/>
</dbReference>
<gene>
    <name evidence="2" type="ORF">K452DRAFT_159273</name>
</gene>
<feature type="transmembrane region" description="Helical" evidence="1">
    <location>
        <begin position="33"/>
        <end position="55"/>
    </location>
</feature>
<name>A0A6A6BJJ7_9PEZI</name>
<keyword evidence="1" id="KW-1133">Transmembrane helix</keyword>
<organism evidence="2 3">
    <name type="scientific">Aplosporella prunicola CBS 121167</name>
    <dbReference type="NCBI Taxonomy" id="1176127"/>
    <lineage>
        <taxon>Eukaryota</taxon>
        <taxon>Fungi</taxon>
        <taxon>Dikarya</taxon>
        <taxon>Ascomycota</taxon>
        <taxon>Pezizomycotina</taxon>
        <taxon>Dothideomycetes</taxon>
        <taxon>Dothideomycetes incertae sedis</taxon>
        <taxon>Botryosphaeriales</taxon>
        <taxon>Aplosporellaceae</taxon>
        <taxon>Aplosporella</taxon>
    </lineage>
</organism>
<keyword evidence="1" id="KW-0472">Membrane</keyword>
<evidence type="ECO:0000313" key="3">
    <source>
        <dbReference type="Proteomes" id="UP000799438"/>
    </source>
</evidence>
<dbReference type="GeneID" id="54293141"/>
<protein>
    <submittedName>
        <fullName evidence="2">Uncharacterized protein</fullName>
    </submittedName>
</protein>
<dbReference type="AlphaFoldDB" id="A0A6A6BJJ7"/>
<proteinExistence type="predicted"/>
<keyword evidence="1" id="KW-0812">Transmembrane</keyword>
<dbReference type="RefSeq" id="XP_033399265.1">
    <property type="nucleotide sequence ID" value="XM_033535647.1"/>
</dbReference>
<sequence length="61" mass="7424">MFIYIFVLLFIHFPIHLIQQPRPRNRAVAQHSHIWCIPTLFWWLVLHSHIILSFLSPPPQR</sequence>
<reference evidence="2" key="1">
    <citation type="journal article" date="2020" name="Stud. Mycol.">
        <title>101 Dothideomycetes genomes: a test case for predicting lifestyles and emergence of pathogens.</title>
        <authorList>
            <person name="Haridas S."/>
            <person name="Albert R."/>
            <person name="Binder M."/>
            <person name="Bloem J."/>
            <person name="Labutti K."/>
            <person name="Salamov A."/>
            <person name="Andreopoulos B."/>
            <person name="Baker S."/>
            <person name="Barry K."/>
            <person name="Bills G."/>
            <person name="Bluhm B."/>
            <person name="Cannon C."/>
            <person name="Castanera R."/>
            <person name="Culley D."/>
            <person name="Daum C."/>
            <person name="Ezra D."/>
            <person name="Gonzalez J."/>
            <person name="Henrissat B."/>
            <person name="Kuo A."/>
            <person name="Liang C."/>
            <person name="Lipzen A."/>
            <person name="Lutzoni F."/>
            <person name="Magnuson J."/>
            <person name="Mondo S."/>
            <person name="Nolan M."/>
            <person name="Ohm R."/>
            <person name="Pangilinan J."/>
            <person name="Park H.-J."/>
            <person name="Ramirez L."/>
            <person name="Alfaro M."/>
            <person name="Sun H."/>
            <person name="Tritt A."/>
            <person name="Yoshinaga Y."/>
            <person name="Zwiers L.-H."/>
            <person name="Turgeon B."/>
            <person name="Goodwin S."/>
            <person name="Spatafora J."/>
            <person name="Crous P."/>
            <person name="Grigoriev I."/>
        </authorList>
    </citation>
    <scope>NUCLEOTIDE SEQUENCE</scope>
    <source>
        <strain evidence="2">CBS 121167</strain>
    </source>
</reference>